<dbReference type="RefSeq" id="WP_110395291.1">
    <property type="nucleotide sequence ID" value="NZ_JADIJL010000008.1"/>
</dbReference>
<feature type="transmembrane region" description="Helical" evidence="1">
    <location>
        <begin position="122"/>
        <end position="140"/>
    </location>
</feature>
<keyword evidence="1" id="KW-0472">Membrane</keyword>
<feature type="transmembrane region" description="Helical" evidence="1">
    <location>
        <begin position="92"/>
        <end position="110"/>
    </location>
</feature>
<name>A0A2V3WE13_9BACI</name>
<gene>
    <name evidence="2" type="ORF">DFR56_106128</name>
</gene>
<comment type="caution">
    <text evidence="2">The sequence shown here is derived from an EMBL/GenBank/DDBJ whole genome shotgun (WGS) entry which is preliminary data.</text>
</comment>
<feature type="transmembrane region" description="Helical" evidence="1">
    <location>
        <begin position="61"/>
        <end position="80"/>
    </location>
</feature>
<keyword evidence="3" id="KW-1185">Reference proteome</keyword>
<keyword evidence="1" id="KW-1133">Transmembrane helix</keyword>
<dbReference type="Proteomes" id="UP000247978">
    <property type="component" value="Unassembled WGS sequence"/>
</dbReference>
<feature type="transmembrane region" description="Helical" evidence="1">
    <location>
        <begin position="160"/>
        <end position="179"/>
    </location>
</feature>
<evidence type="ECO:0000313" key="2">
    <source>
        <dbReference type="EMBL" id="PXW87059.1"/>
    </source>
</evidence>
<proteinExistence type="predicted"/>
<evidence type="ECO:0000256" key="1">
    <source>
        <dbReference type="SAM" id="Phobius"/>
    </source>
</evidence>
<evidence type="ECO:0000313" key="3">
    <source>
        <dbReference type="Proteomes" id="UP000247978"/>
    </source>
</evidence>
<accession>A0A2V3WE13</accession>
<dbReference type="EMBL" id="QJJQ01000006">
    <property type="protein sequence ID" value="PXW87059.1"/>
    <property type="molecule type" value="Genomic_DNA"/>
</dbReference>
<sequence length="185" mass="21717">MKQAIYGLILYVFLMIPPVVHLSESIMSIHMHMQMPLLGIAGMFMTPFLQKKFPSFFKKWNENGIPGIILFFIVFFYWLLPRAMDETLILTHVEVFKFISWPFLIGVSLRDSWAKLSNAWKNAVYIIVSVAYLGMAWLYIFSPDQLCNNYLIVEQRTLGWGFLLIAFCILLYFVQTLFIDQSQYE</sequence>
<protein>
    <submittedName>
        <fullName evidence="2">Uncharacterized protein</fullName>
    </submittedName>
</protein>
<keyword evidence="1" id="KW-0812">Transmembrane</keyword>
<reference evidence="2 3" key="1">
    <citation type="submission" date="2018-05" db="EMBL/GenBank/DDBJ databases">
        <title>Genomic Encyclopedia of Type Strains, Phase IV (KMG-IV): sequencing the most valuable type-strain genomes for metagenomic binning, comparative biology and taxonomic classification.</title>
        <authorList>
            <person name="Goeker M."/>
        </authorList>
    </citation>
    <scope>NUCLEOTIDE SEQUENCE [LARGE SCALE GENOMIC DNA]</scope>
    <source>
        <strain evidence="2 3">DSM 28556</strain>
    </source>
</reference>
<dbReference type="OrthoDB" id="2388670at2"/>
<organism evidence="2 3">
    <name type="scientific">Pseudogracilibacillus auburnensis</name>
    <dbReference type="NCBI Taxonomy" id="1494959"/>
    <lineage>
        <taxon>Bacteria</taxon>
        <taxon>Bacillati</taxon>
        <taxon>Bacillota</taxon>
        <taxon>Bacilli</taxon>
        <taxon>Bacillales</taxon>
        <taxon>Bacillaceae</taxon>
        <taxon>Pseudogracilibacillus</taxon>
    </lineage>
</organism>
<dbReference type="AlphaFoldDB" id="A0A2V3WE13"/>